<gene>
    <name evidence="2" type="ORF">AB3X52_04955</name>
</gene>
<keyword evidence="1" id="KW-0732">Signal</keyword>
<comment type="caution">
    <text evidence="2">The sequence shown here is derived from an EMBL/GenBank/DDBJ whole genome shotgun (WGS) entry which is preliminary data.</text>
</comment>
<dbReference type="PROSITE" id="PS51257">
    <property type="entry name" value="PROKAR_LIPOPROTEIN"/>
    <property type="match status" value="1"/>
</dbReference>
<dbReference type="Pfam" id="PF04314">
    <property type="entry name" value="PCuAC"/>
    <property type="match status" value="1"/>
</dbReference>
<dbReference type="PANTHER" id="PTHR36302:SF1">
    <property type="entry name" value="COPPER CHAPERONE PCU(A)C"/>
    <property type="match status" value="1"/>
</dbReference>
<reference evidence="2 3" key="1">
    <citation type="submission" date="2024-07" db="EMBL/GenBank/DDBJ databases">
        <authorList>
            <person name="Lee S."/>
            <person name="Kang M."/>
        </authorList>
    </citation>
    <scope>NUCLEOTIDE SEQUENCE [LARGE SCALE GENOMIC DNA]</scope>
    <source>
        <strain evidence="2 3">DS6</strain>
    </source>
</reference>
<feature type="signal peptide" evidence="1">
    <location>
        <begin position="1"/>
        <end position="23"/>
    </location>
</feature>
<organism evidence="2 3">
    <name type="scientific">Nocardioides eburneus</name>
    <dbReference type="NCBI Taxonomy" id="3231482"/>
    <lineage>
        <taxon>Bacteria</taxon>
        <taxon>Bacillati</taxon>
        <taxon>Actinomycetota</taxon>
        <taxon>Actinomycetes</taxon>
        <taxon>Propionibacteriales</taxon>
        <taxon>Nocardioidaceae</taxon>
        <taxon>Nocardioides</taxon>
    </lineage>
</organism>
<dbReference type="InterPro" id="IPR058248">
    <property type="entry name" value="Lxx211020-like"/>
</dbReference>
<accession>A0ABV3SX74</accession>
<dbReference type="Gene3D" id="2.60.40.1890">
    <property type="entry name" value="PCu(A)C copper chaperone"/>
    <property type="match status" value="1"/>
</dbReference>
<feature type="chain" id="PRO_5047301538" evidence="1">
    <location>
        <begin position="24"/>
        <end position="201"/>
    </location>
</feature>
<dbReference type="RefSeq" id="WP_367991887.1">
    <property type="nucleotide sequence ID" value="NZ_JBFPJR010000006.1"/>
</dbReference>
<proteinExistence type="predicted"/>
<dbReference type="EMBL" id="JBFPJR010000006">
    <property type="protein sequence ID" value="MEX0426962.1"/>
    <property type="molecule type" value="Genomic_DNA"/>
</dbReference>
<evidence type="ECO:0000313" key="3">
    <source>
        <dbReference type="Proteomes" id="UP001556631"/>
    </source>
</evidence>
<dbReference type="PANTHER" id="PTHR36302">
    <property type="entry name" value="BLR7088 PROTEIN"/>
    <property type="match status" value="1"/>
</dbReference>
<keyword evidence="3" id="KW-1185">Reference proteome</keyword>
<name>A0ABV3SX74_9ACTN</name>
<sequence length="201" mass="20219">MSPRPTRVVSLAGVALTLTVAMGGCGTDSQDRSSASRTPSYAAATARQLTLTDGWVSAVASGMPGMDMSGPDTSGTDMGGESAAYATVTDTGPDDDAIVGVSTPAATSVTLHKTVTKDAAGTMMAVRSIPVAAGGHVTLQPGGYHVMLMGLKSDFSAGSTITMTWRFRSGATLTTTFPVIDVTDRPTASDTSGTSGTSGEE</sequence>
<dbReference type="InterPro" id="IPR007410">
    <property type="entry name" value="LpqE-like"/>
</dbReference>
<protein>
    <submittedName>
        <fullName evidence="2">Copper chaperone PCu(A)C</fullName>
    </submittedName>
</protein>
<evidence type="ECO:0000256" key="1">
    <source>
        <dbReference type="SAM" id="SignalP"/>
    </source>
</evidence>
<evidence type="ECO:0000313" key="2">
    <source>
        <dbReference type="EMBL" id="MEX0426962.1"/>
    </source>
</evidence>
<dbReference type="InterPro" id="IPR036182">
    <property type="entry name" value="PCuAC_sf"/>
</dbReference>
<dbReference type="Proteomes" id="UP001556631">
    <property type="component" value="Unassembled WGS sequence"/>
</dbReference>
<dbReference type="SUPFAM" id="SSF110087">
    <property type="entry name" value="DR1885-like metal-binding protein"/>
    <property type="match status" value="1"/>
</dbReference>